<protein>
    <submittedName>
        <fullName evidence="2">Uncharacterized protein</fullName>
    </submittedName>
</protein>
<dbReference type="EMBL" id="BARS01021733">
    <property type="protein sequence ID" value="GAG06971.1"/>
    <property type="molecule type" value="Genomic_DNA"/>
</dbReference>
<reference evidence="2" key="1">
    <citation type="journal article" date="2014" name="Front. Microbiol.">
        <title>High frequency of phylogenetically diverse reductive dehalogenase-homologous genes in deep subseafloor sedimentary metagenomes.</title>
        <authorList>
            <person name="Kawai M."/>
            <person name="Futagami T."/>
            <person name="Toyoda A."/>
            <person name="Takaki Y."/>
            <person name="Nishi S."/>
            <person name="Hori S."/>
            <person name="Arai W."/>
            <person name="Tsubouchi T."/>
            <person name="Morono Y."/>
            <person name="Uchiyama I."/>
            <person name="Ito T."/>
            <person name="Fujiyama A."/>
            <person name="Inagaki F."/>
            <person name="Takami H."/>
        </authorList>
    </citation>
    <scope>NUCLEOTIDE SEQUENCE</scope>
    <source>
        <strain evidence="2">Expedition CK06-06</strain>
    </source>
</reference>
<comment type="caution">
    <text evidence="2">The sequence shown here is derived from an EMBL/GenBank/DDBJ whole genome shotgun (WGS) entry which is preliminary data.</text>
</comment>
<evidence type="ECO:0000313" key="2">
    <source>
        <dbReference type="EMBL" id="GAG06971.1"/>
    </source>
</evidence>
<evidence type="ECO:0000256" key="1">
    <source>
        <dbReference type="SAM" id="MobiDB-lite"/>
    </source>
</evidence>
<gene>
    <name evidence="2" type="ORF">S01H1_34850</name>
</gene>
<sequence length="76" mass="9029">MFDKFNKNTKKTMSKISSSQDIRETEEMIRPRIEMEQDGWVDWVSTHERKKRESEGMSLCDLPWMKSSPLCGRGHH</sequence>
<feature type="region of interest" description="Disordered" evidence="1">
    <location>
        <begin position="1"/>
        <end position="31"/>
    </location>
</feature>
<organism evidence="2">
    <name type="scientific">marine sediment metagenome</name>
    <dbReference type="NCBI Taxonomy" id="412755"/>
    <lineage>
        <taxon>unclassified sequences</taxon>
        <taxon>metagenomes</taxon>
        <taxon>ecological metagenomes</taxon>
    </lineage>
</organism>
<accession>X0W2N5</accession>
<feature type="compositionally biased region" description="Basic and acidic residues" evidence="1">
    <location>
        <begin position="21"/>
        <end position="31"/>
    </location>
</feature>
<dbReference type="AlphaFoldDB" id="X0W2N5"/>
<proteinExistence type="predicted"/>
<name>X0W2N5_9ZZZZ</name>